<feature type="transmembrane region" description="Helical" evidence="1">
    <location>
        <begin position="99"/>
        <end position="120"/>
    </location>
</feature>
<gene>
    <name evidence="2" type="ORF">DNH61_24520</name>
</gene>
<feature type="transmembrane region" description="Helical" evidence="1">
    <location>
        <begin position="12"/>
        <end position="32"/>
    </location>
</feature>
<keyword evidence="1" id="KW-1133">Transmembrane helix</keyword>
<evidence type="ECO:0000256" key="1">
    <source>
        <dbReference type="SAM" id="Phobius"/>
    </source>
</evidence>
<feature type="transmembrane region" description="Helical" evidence="1">
    <location>
        <begin position="186"/>
        <end position="205"/>
    </location>
</feature>
<name>A0A2W1L2B8_9BACL</name>
<feature type="transmembrane region" description="Helical" evidence="1">
    <location>
        <begin position="127"/>
        <end position="145"/>
    </location>
</feature>
<protein>
    <submittedName>
        <fullName evidence="2">Uncharacterized protein</fullName>
    </submittedName>
</protein>
<evidence type="ECO:0000313" key="3">
    <source>
        <dbReference type="Proteomes" id="UP000249522"/>
    </source>
</evidence>
<keyword evidence="1" id="KW-0812">Transmembrane</keyword>
<dbReference type="Proteomes" id="UP000249522">
    <property type="component" value="Unassembled WGS sequence"/>
</dbReference>
<accession>A0A2W1L2B8</accession>
<dbReference type="EMBL" id="QKRB01000058">
    <property type="protein sequence ID" value="PZD93213.1"/>
    <property type="molecule type" value="Genomic_DNA"/>
</dbReference>
<dbReference type="RefSeq" id="WP_111149573.1">
    <property type="nucleotide sequence ID" value="NZ_QKRB01000058.1"/>
</dbReference>
<feature type="transmembrane region" description="Helical" evidence="1">
    <location>
        <begin position="61"/>
        <end position="84"/>
    </location>
</feature>
<comment type="caution">
    <text evidence="2">The sequence shown here is derived from an EMBL/GenBank/DDBJ whole genome shotgun (WGS) entry which is preliminary data.</text>
</comment>
<dbReference type="AlphaFoldDB" id="A0A2W1L2B8"/>
<organism evidence="2 3">
    <name type="scientific">Paenibacillus sambharensis</name>
    <dbReference type="NCBI Taxonomy" id="1803190"/>
    <lineage>
        <taxon>Bacteria</taxon>
        <taxon>Bacillati</taxon>
        <taxon>Bacillota</taxon>
        <taxon>Bacilli</taxon>
        <taxon>Bacillales</taxon>
        <taxon>Paenibacillaceae</taxon>
        <taxon>Paenibacillus</taxon>
    </lineage>
</organism>
<reference evidence="2 3" key="1">
    <citation type="submission" date="2018-06" db="EMBL/GenBank/DDBJ databases">
        <title>Paenibacillus imtechensis sp. nov.</title>
        <authorList>
            <person name="Pinnaka A.K."/>
            <person name="Singh H."/>
            <person name="Kaur M."/>
        </authorList>
    </citation>
    <scope>NUCLEOTIDE SEQUENCE [LARGE SCALE GENOMIC DNA]</scope>
    <source>
        <strain evidence="2 3">SMB1</strain>
    </source>
</reference>
<dbReference type="OrthoDB" id="2509520at2"/>
<evidence type="ECO:0000313" key="2">
    <source>
        <dbReference type="EMBL" id="PZD93213.1"/>
    </source>
</evidence>
<feature type="transmembrane region" description="Helical" evidence="1">
    <location>
        <begin position="212"/>
        <end position="232"/>
    </location>
</feature>
<keyword evidence="1" id="KW-0472">Membrane</keyword>
<proteinExistence type="predicted"/>
<sequence length="575" mass="65320">MLPRANLTGLDVMPGMVYFIMVTSLLFFLYGAEEARGEQRWYQLELVRTLPGFTGNRLGKLLFWMLLTGIFYLIFFTAVVLYILEVHGSETIHEVPHALLYTVLCWWAPFFLSAVLGYVLYSLTSSLYSYVLIALAWFLIMPYNAMVLGDIVPKEVTGWLIVGDPNIELVMGIYDMESQRVNRGFFIQRAVAAVVIIGAYTGLTWTRPVRQFALVCMAGALILPVFSPYVPYLTDEGWSVYSYAPAAPIDEKELQYSVDHVYMKITHGKSNHDLSYRYEADLEAENGTISFALWDDFEVKEVMLGDKRIAYTQQEDLLTLKLPSREGRLKLTAATQTYESVGPHFAELPSVLPWYPMHPAEALDPYHSGRKERYRIEVTGSESSQIHTNLSPAGKGVWEGQAYGPTIFYGEYVEDGGLLRPAFVSQKAAVRTHNAHKLIVQEARSRLAETAELPGRGVIMTTINEFSANPDEYFTSPDSISLTLDVLFLAQPPYASSDFHQRIMLFIDLYSGDIENTQISFYEDVYGQAFMEQLREQYVPLPDEEKERLIRKWYNETQGLLTPEQVLEDLKHAGS</sequence>
<keyword evidence="3" id="KW-1185">Reference proteome</keyword>